<keyword evidence="3 9" id="KW-0645">Protease</keyword>
<evidence type="ECO:0000256" key="2">
    <source>
        <dbReference type="ARBA" id="ARBA00022475"/>
    </source>
</evidence>
<accession>D2NU41</accession>
<evidence type="ECO:0000256" key="1">
    <source>
        <dbReference type="ARBA" id="ARBA00006139"/>
    </source>
</evidence>
<keyword evidence="6 9" id="KW-0378">Hydrolase</keyword>
<evidence type="ECO:0000256" key="4">
    <source>
        <dbReference type="ARBA" id="ARBA00022692"/>
    </source>
</evidence>
<feature type="transmembrane region" description="Helical" evidence="9">
    <location>
        <begin position="121"/>
        <end position="140"/>
    </location>
</feature>
<dbReference type="HOGENOM" id="CLU_083252_2_2_11"/>
<dbReference type="Proteomes" id="UP000001883">
    <property type="component" value="Chromosome"/>
</dbReference>
<evidence type="ECO:0000256" key="10">
    <source>
        <dbReference type="RuleBase" id="RU004181"/>
    </source>
</evidence>
<sequence length="225" mass="23909">MTNTPKTAESSVAQASDNAAENTTEEATGRRVRILSARSAGILALVLAAVVFAIDQGTKYLVVTQMQLGERITVIDGLLWWYSIRNSGAAFSMGENVTWVFTLVMVAAAAVVFYLLRRTRALSWTLALGGLLGGICGNLFDRLFREPGFGSGHVVDFISVPNFAIFNIADSAICVCMAFIVLLNFKGLNLNGTRAQAPADETSADEAPAGDKNAVEKNTAAKGAK</sequence>
<keyword evidence="13" id="KW-1185">Reference proteome</keyword>
<evidence type="ECO:0000256" key="7">
    <source>
        <dbReference type="ARBA" id="ARBA00022989"/>
    </source>
</evidence>
<comment type="similarity">
    <text evidence="1 9 10">Belongs to the peptidase A8 family.</text>
</comment>
<keyword evidence="2 9" id="KW-1003">Cell membrane</keyword>
<feature type="region of interest" description="Disordered" evidence="11">
    <location>
        <begin position="1"/>
        <end position="24"/>
    </location>
</feature>
<dbReference type="UniPathway" id="UPA00665"/>
<dbReference type="eggNOG" id="COG0597">
    <property type="taxonomic scope" value="Bacteria"/>
</dbReference>
<organism evidence="12 13">
    <name type="scientific">Rothia mucilaginosa (strain DY-18)</name>
    <name type="common">Stomatococcus mucilaginosus</name>
    <dbReference type="NCBI Taxonomy" id="680646"/>
    <lineage>
        <taxon>Bacteria</taxon>
        <taxon>Bacillati</taxon>
        <taxon>Actinomycetota</taxon>
        <taxon>Actinomycetes</taxon>
        <taxon>Micrococcales</taxon>
        <taxon>Micrococcaceae</taxon>
        <taxon>Rothia</taxon>
    </lineage>
</organism>
<dbReference type="HAMAP" id="MF_00161">
    <property type="entry name" value="LspA"/>
    <property type="match status" value="1"/>
</dbReference>
<keyword evidence="7 9" id="KW-1133">Transmembrane helix</keyword>
<keyword evidence="5 9" id="KW-0064">Aspartyl protease</keyword>
<gene>
    <name evidence="9" type="primary">lspA</name>
    <name evidence="12" type="ordered locus">RMDY18_13350</name>
</gene>
<evidence type="ECO:0000256" key="5">
    <source>
        <dbReference type="ARBA" id="ARBA00022750"/>
    </source>
</evidence>
<reference evidence="12 13" key="3">
    <citation type="journal article" date="2010" name="Sequencing">
        <title>Complete Genome Sequence of Rothia mucilaginosa DY-18: A Clinical Isolate with Dense Meshwork-Like Structures from a Persistent Apical Periodontitis Lesion.</title>
        <authorList>
            <person name="Yamane K."/>
            <person name="Nambu T."/>
            <person name="Yamanaka T."/>
            <person name="Mashimo C."/>
            <person name="Sugimori C."/>
            <person name="Leung K.-P."/>
            <person name="Fukushima H."/>
        </authorList>
    </citation>
    <scope>NUCLEOTIDE SEQUENCE [LARGE SCALE GENOMIC DNA]</scope>
    <source>
        <strain evidence="12 13">DY-18</strain>
    </source>
</reference>
<dbReference type="PANTHER" id="PTHR33695">
    <property type="entry name" value="LIPOPROTEIN SIGNAL PEPTIDASE"/>
    <property type="match status" value="1"/>
</dbReference>
<name>D2NU41_ROTMD</name>
<feature type="transmembrane region" description="Helical" evidence="9">
    <location>
        <begin position="35"/>
        <end position="54"/>
    </location>
</feature>
<evidence type="ECO:0000256" key="11">
    <source>
        <dbReference type="SAM" id="MobiDB-lite"/>
    </source>
</evidence>
<feature type="transmembrane region" description="Helical" evidence="9">
    <location>
        <begin position="97"/>
        <end position="116"/>
    </location>
</feature>
<keyword evidence="12" id="KW-0449">Lipoprotein</keyword>
<comment type="pathway">
    <text evidence="9">Protein modification; lipoprotein biosynthesis (signal peptide cleavage).</text>
</comment>
<reference evidence="13" key="1">
    <citation type="submission" date="2009-07" db="EMBL/GenBank/DDBJ databases">
        <title>Complete genome sequence of Rothia mucilaginosa DJ.</title>
        <authorList>
            <person name="Yamane K."/>
            <person name="Nambu T."/>
            <person name="Mashimo C."/>
            <person name="Sugimori C."/>
            <person name="Yamanaka T."/>
            <person name="Leung K."/>
            <person name="Fukushima H."/>
        </authorList>
    </citation>
    <scope>NUCLEOTIDE SEQUENCE [LARGE SCALE GENOMIC DNA]</scope>
    <source>
        <strain evidence="13">DY-18</strain>
    </source>
</reference>
<comment type="subcellular location">
    <subcellularLocation>
        <location evidence="9">Cell membrane</location>
        <topology evidence="9">Multi-pass membrane protein</topology>
    </subcellularLocation>
</comment>
<dbReference type="PANTHER" id="PTHR33695:SF1">
    <property type="entry name" value="LIPOPROTEIN SIGNAL PEPTIDASE"/>
    <property type="match status" value="1"/>
</dbReference>
<evidence type="ECO:0000256" key="3">
    <source>
        <dbReference type="ARBA" id="ARBA00022670"/>
    </source>
</evidence>
<dbReference type="GO" id="GO:0006508">
    <property type="term" value="P:proteolysis"/>
    <property type="evidence" value="ECO:0007669"/>
    <property type="project" value="UniProtKB-KW"/>
</dbReference>
<feature type="transmembrane region" description="Helical" evidence="9">
    <location>
        <begin position="160"/>
        <end position="185"/>
    </location>
</feature>
<dbReference type="RefSeq" id="WP_012903800.1">
    <property type="nucleotide sequence ID" value="NC_013715.1"/>
</dbReference>
<evidence type="ECO:0000256" key="6">
    <source>
        <dbReference type="ARBA" id="ARBA00022801"/>
    </source>
</evidence>
<protein>
    <recommendedName>
        <fullName evidence="9">Lipoprotein signal peptidase</fullName>
        <ecNumber evidence="9">3.4.23.36</ecNumber>
    </recommendedName>
    <alternativeName>
        <fullName evidence="9">Prolipoprotein signal peptidase</fullName>
    </alternativeName>
    <alternativeName>
        <fullName evidence="9">Signal peptidase II</fullName>
        <shortName evidence="9">SPase II</shortName>
    </alternativeName>
</protein>
<dbReference type="NCBIfam" id="TIGR00077">
    <property type="entry name" value="lspA"/>
    <property type="match status" value="1"/>
</dbReference>
<evidence type="ECO:0000313" key="13">
    <source>
        <dbReference type="Proteomes" id="UP000001883"/>
    </source>
</evidence>
<dbReference type="STRING" id="680646.RMDY18_13350"/>
<keyword evidence="8 9" id="KW-0472">Membrane</keyword>
<comment type="function">
    <text evidence="9">This protein specifically catalyzes the removal of signal peptides from prolipoproteins.</text>
</comment>
<dbReference type="PRINTS" id="PR00781">
    <property type="entry name" value="LIPOSIGPTASE"/>
</dbReference>
<comment type="catalytic activity">
    <reaction evidence="9">
        <text>Release of signal peptides from bacterial membrane prolipoproteins. Hydrolyzes -Xaa-Yaa-Zaa-|-(S,diacylglyceryl)Cys-, in which Xaa is hydrophobic (preferably Leu), and Yaa (Ala or Ser) and Zaa (Gly or Ala) have small, neutral side chains.</text>
        <dbReference type="EC" id="3.4.23.36"/>
    </reaction>
</comment>
<dbReference type="GO" id="GO:0005886">
    <property type="term" value="C:plasma membrane"/>
    <property type="evidence" value="ECO:0007669"/>
    <property type="project" value="UniProtKB-SubCell"/>
</dbReference>
<evidence type="ECO:0000256" key="9">
    <source>
        <dbReference type="HAMAP-Rule" id="MF_00161"/>
    </source>
</evidence>
<dbReference type="Pfam" id="PF01252">
    <property type="entry name" value="Peptidase_A8"/>
    <property type="match status" value="1"/>
</dbReference>
<evidence type="ECO:0000256" key="8">
    <source>
        <dbReference type="ARBA" id="ARBA00023136"/>
    </source>
</evidence>
<keyword evidence="4 9" id="KW-0812">Transmembrane</keyword>
<feature type="region of interest" description="Disordered" evidence="11">
    <location>
        <begin position="199"/>
        <end position="225"/>
    </location>
</feature>
<proteinExistence type="inferred from homology"/>
<dbReference type="GO" id="GO:0004190">
    <property type="term" value="F:aspartic-type endopeptidase activity"/>
    <property type="evidence" value="ECO:0007669"/>
    <property type="project" value="UniProtKB-UniRule"/>
</dbReference>
<dbReference type="EC" id="3.4.23.36" evidence="9"/>
<dbReference type="InterPro" id="IPR001872">
    <property type="entry name" value="Peptidase_A8"/>
</dbReference>
<evidence type="ECO:0000313" key="12">
    <source>
        <dbReference type="EMBL" id="BAI65167.1"/>
    </source>
</evidence>
<feature type="active site" evidence="9">
    <location>
        <position position="156"/>
    </location>
</feature>
<reference evidence="12 13" key="2">
    <citation type="journal article" date="2010" name="J Osaka Dent Univ">
        <title>Isolation and identification of Rothia mucilaginosa from persistent apical periodontitis lesions.</title>
        <authorList>
            <person name="Yamane K."/>
            <person name="Yoshida M."/>
            <person name="Fujihira T."/>
            <person name="Baba T."/>
            <person name="Tsuji N."/>
            <person name="Hayashi H."/>
            <person name="Sugimori C."/>
            <person name="Yamanaka T."/>
            <person name="Mashimo C."/>
            <person name="Nambu T."/>
            <person name="Kawai H."/>
            <person name="Fukushima H."/>
        </authorList>
    </citation>
    <scope>NUCLEOTIDE SEQUENCE [LARGE SCALE GENOMIC DNA]</scope>
    <source>
        <strain evidence="12 13">DY-18</strain>
    </source>
</reference>
<dbReference type="KEGG" id="rmu:RMDY18_13350"/>
<dbReference type="EMBL" id="AP011540">
    <property type="protein sequence ID" value="BAI65167.1"/>
    <property type="molecule type" value="Genomic_DNA"/>
</dbReference>
<feature type="active site" evidence="9">
    <location>
        <position position="170"/>
    </location>
</feature>
<dbReference type="AlphaFoldDB" id="D2NU41"/>